<dbReference type="GO" id="GO:0003677">
    <property type="term" value="F:DNA binding"/>
    <property type="evidence" value="ECO:0007669"/>
    <property type="project" value="UniProtKB-KW"/>
</dbReference>
<sequence>MIIHEEPSPNSVSSPVSTAKDSRCYTVEDLMEMLLLSRPTVYRLLKQNEFRWFKVSGAYRISKASFEAWLNDGTVERNPAV</sequence>
<reference evidence="6 9" key="2">
    <citation type="submission" date="2018-03" db="EMBL/GenBank/DDBJ databases">
        <title>Complete genome sequencing of Faecalibacterium prausnitzii strains isolated from the human gut.</title>
        <authorList>
            <person name="Fitzgerald B.C."/>
            <person name="Shkoporov A.N."/>
            <person name="Ross P.R."/>
            <person name="Hill C."/>
        </authorList>
    </citation>
    <scope>NUCLEOTIDE SEQUENCE [LARGE SCALE GENOMIC DNA]</scope>
    <source>
        <strain evidence="5 8">APC923/51-1</strain>
        <strain evidence="6 9">ATCC 27768</strain>
    </source>
</reference>
<dbReference type="EMBL" id="PRLD01000004">
    <property type="protein sequence ID" value="RAW58504.1"/>
    <property type="molecule type" value="Genomic_DNA"/>
</dbReference>
<dbReference type="InterPro" id="IPR010093">
    <property type="entry name" value="SinI_DNA-bd"/>
</dbReference>
<evidence type="ECO:0000313" key="7">
    <source>
        <dbReference type="Proteomes" id="UP000095649"/>
    </source>
</evidence>
<dbReference type="RefSeq" id="WP_005933015.1">
    <property type="nucleotide sequence ID" value="NZ_CABHNO010000012.1"/>
</dbReference>
<evidence type="ECO:0000313" key="3">
    <source>
        <dbReference type="EMBL" id="CUM96857.1"/>
    </source>
</evidence>
<dbReference type="Pfam" id="PF12728">
    <property type="entry name" value="HTH_17"/>
    <property type="match status" value="1"/>
</dbReference>
<dbReference type="Proteomes" id="UP000252378">
    <property type="component" value="Unassembled WGS sequence"/>
</dbReference>
<dbReference type="AlphaFoldDB" id="A0A173T4K7"/>
<name>A0A173T4K7_9FIRM</name>
<evidence type="ECO:0000313" key="10">
    <source>
        <dbReference type="Proteomes" id="UP000477010"/>
    </source>
</evidence>
<evidence type="ECO:0000313" key="9">
    <source>
        <dbReference type="Proteomes" id="UP000252378"/>
    </source>
</evidence>
<dbReference type="KEGG" id="fpra:CG447_04800"/>
<evidence type="ECO:0000259" key="2">
    <source>
        <dbReference type="Pfam" id="PF12728"/>
    </source>
</evidence>
<gene>
    <name evidence="5" type="ORF">C4N24_05855</name>
    <name evidence="6" type="ORF">C7J97_08750</name>
    <name evidence="3" type="ORF">ERS852582_01347</name>
    <name evidence="4" type="ORF">GKD85_07455</name>
</gene>
<dbReference type="OrthoDB" id="9800833at2"/>
<dbReference type="Proteomes" id="UP000095649">
    <property type="component" value="Unassembled WGS sequence"/>
</dbReference>
<evidence type="ECO:0000313" key="5">
    <source>
        <dbReference type="EMBL" id="RAW58504.1"/>
    </source>
</evidence>
<evidence type="ECO:0000313" key="6">
    <source>
        <dbReference type="EMBL" id="RCH45572.1"/>
    </source>
</evidence>
<dbReference type="Proteomes" id="UP000477010">
    <property type="component" value="Unassembled WGS sequence"/>
</dbReference>
<reference evidence="4 10" key="3">
    <citation type="journal article" date="2019" name="Nat. Med.">
        <title>A library of human gut bacterial isolates paired with longitudinal multiomics data enables mechanistic microbiome research.</title>
        <authorList>
            <person name="Poyet M."/>
            <person name="Groussin M."/>
            <person name="Gibbons S.M."/>
            <person name="Avila-Pacheco J."/>
            <person name="Jiang X."/>
            <person name="Kearney S.M."/>
            <person name="Perrotta A.R."/>
            <person name="Berdy B."/>
            <person name="Zhao S."/>
            <person name="Lieberman T.D."/>
            <person name="Swanson P.K."/>
            <person name="Smith M."/>
            <person name="Roesemann S."/>
            <person name="Alexander J.E."/>
            <person name="Rich S.A."/>
            <person name="Livny J."/>
            <person name="Vlamakis H."/>
            <person name="Clish C."/>
            <person name="Bullock K."/>
            <person name="Deik A."/>
            <person name="Scott J."/>
            <person name="Pierce K.A."/>
            <person name="Xavier R.J."/>
            <person name="Alm E.J."/>
        </authorList>
    </citation>
    <scope>NUCLEOTIDE SEQUENCE [LARGE SCALE GENOMIC DNA]</scope>
    <source>
        <strain evidence="4 10">BIOML-B9</strain>
    </source>
</reference>
<dbReference type="EMBL" id="PXUP01000011">
    <property type="protein sequence ID" value="RCH45572.1"/>
    <property type="molecule type" value="Genomic_DNA"/>
</dbReference>
<evidence type="ECO:0000256" key="1">
    <source>
        <dbReference type="SAM" id="MobiDB-lite"/>
    </source>
</evidence>
<organism evidence="3 7">
    <name type="scientific">Faecalibacterium prausnitzii</name>
    <dbReference type="NCBI Taxonomy" id="853"/>
    <lineage>
        <taxon>Bacteria</taxon>
        <taxon>Bacillati</taxon>
        <taxon>Bacillota</taxon>
        <taxon>Clostridia</taxon>
        <taxon>Eubacteriales</taxon>
        <taxon>Oscillospiraceae</taxon>
        <taxon>Faecalibacterium</taxon>
    </lineage>
</organism>
<proteinExistence type="predicted"/>
<dbReference type="EMBL" id="WKQE01000009">
    <property type="protein sequence ID" value="MSC80658.1"/>
    <property type="molecule type" value="Genomic_DNA"/>
</dbReference>
<dbReference type="InterPro" id="IPR041657">
    <property type="entry name" value="HTH_17"/>
</dbReference>
<evidence type="ECO:0000313" key="8">
    <source>
        <dbReference type="Proteomes" id="UP000251281"/>
    </source>
</evidence>
<evidence type="ECO:0000313" key="4">
    <source>
        <dbReference type="EMBL" id="MSC80658.1"/>
    </source>
</evidence>
<keyword evidence="5" id="KW-0238">DNA-binding</keyword>
<feature type="domain" description="Helix-turn-helix" evidence="2">
    <location>
        <begin position="25"/>
        <end position="72"/>
    </location>
</feature>
<feature type="region of interest" description="Disordered" evidence="1">
    <location>
        <begin position="1"/>
        <end position="20"/>
    </location>
</feature>
<feature type="compositionally biased region" description="Low complexity" evidence="1">
    <location>
        <begin position="8"/>
        <end position="17"/>
    </location>
</feature>
<accession>A0A173T4K7</accession>
<dbReference type="GeneID" id="90661707"/>
<dbReference type="NCBIfam" id="TIGR01764">
    <property type="entry name" value="excise"/>
    <property type="match status" value="1"/>
</dbReference>
<dbReference type="Proteomes" id="UP000251281">
    <property type="component" value="Unassembled WGS sequence"/>
</dbReference>
<reference evidence="3 7" key="1">
    <citation type="submission" date="2015-09" db="EMBL/GenBank/DDBJ databases">
        <authorList>
            <consortium name="Pathogen Informatics"/>
        </authorList>
    </citation>
    <scope>NUCLEOTIDE SEQUENCE [LARGE SCALE GENOMIC DNA]</scope>
    <source>
        <strain evidence="3 7">2789STDY5834970</strain>
    </source>
</reference>
<protein>
    <submittedName>
        <fullName evidence="3">DNA binding domain, excisionase family</fullName>
    </submittedName>
    <submittedName>
        <fullName evidence="5">DNA-binding protein</fullName>
    </submittedName>
    <submittedName>
        <fullName evidence="4">Helix-turn-helix domain-containing protein</fullName>
    </submittedName>
</protein>
<dbReference type="EMBL" id="CYXN01000008">
    <property type="protein sequence ID" value="CUM96857.1"/>
    <property type="molecule type" value="Genomic_DNA"/>
</dbReference>